<dbReference type="EMBL" id="JBBBZM010000002">
    <property type="protein sequence ID" value="KAL0640691.1"/>
    <property type="molecule type" value="Genomic_DNA"/>
</dbReference>
<reference evidence="1 2" key="1">
    <citation type="submission" date="2024-02" db="EMBL/GenBank/DDBJ databases">
        <title>Discinaceae phylogenomics.</title>
        <authorList>
            <person name="Dirks A.C."/>
            <person name="James T.Y."/>
        </authorList>
    </citation>
    <scope>NUCLEOTIDE SEQUENCE [LARGE SCALE GENOMIC DNA]</scope>
    <source>
        <strain evidence="1 2">ACD0624</strain>
    </source>
</reference>
<evidence type="ECO:0000313" key="1">
    <source>
        <dbReference type="EMBL" id="KAL0640691.1"/>
    </source>
</evidence>
<name>A0ABR3GYK6_9PEZI</name>
<protein>
    <recommendedName>
        <fullName evidence="3">Laminin G domain-containing protein</fullName>
    </recommendedName>
</protein>
<dbReference type="Proteomes" id="UP001447188">
    <property type="component" value="Unassembled WGS sequence"/>
</dbReference>
<accession>A0ABR3GYK6</accession>
<sequence length="382" mass="42685">MSLTKYTPGLPAEGYCCWSLSGVQVSVETGMLHFHKSSTTSRRSWNQWGGAGWTLPSLVVGQGLVLVYRLRWNDLSGAGELRMNLPSLATISNDEKLVLRFRNGVVDWAIYDARTGGFEPQSPSQITANGEWHDILINISPDSLRIYETGRNILTRTRSGTVSGSFDIVCELDELETFDADLMDFRTCPVAVCSDRSLSTSTELQFNRSSRELNMKYFSVRQFDSPIAVAYTESSLRFFTQKLTQVNYTTTTSYTAALPPYCVIQYRFKINFSGGYESKITIVGGLILRVLHGNPVWQRHNSSFFTLSNFTNFRVGGPYVSVLVIVSPGLFTVFENGKFNFEHVRDPPSTAADMRAIFDVQHHDLGTAMDVELGHLRIVSGA</sequence>
<proteinExistence type="predicted"/>
<keyword evidence="2" id="KW-1185">Reference proteome</keyword>
<evidence type="ECO:0000313" key="2">
    <source>
        <dbReference type="Proteomes" id="UP001447188"/>
    </source>
</evidence>
<comment type="caution">
    <text evidence="1">The sequence shown here is derived from an EMBL/GenBank/DDBJ whole genome shotgun (WGS) entry which is preliminary data.</text>
</comment>
<gene>
    <name evidence="1" type="ORF">Q9L58_000362</name>
</gene>
<evidence type="ECO:0008006" key="3">
    <source>
        <dbReference type="Google" id="ProtNLM"/>
    </source>
</evidence>
<organism evidence="1 2">
    <name type="scientific">Discina gigas</name>
    <dbReference type="NCBI Taxonomy" id="1032678"/>
    <lineage>
        <taxon>Eukaryota</taxon>
        <taxon>Fungi</taxon>
        <taxon>Dikarya</taxon>
        <taxon>Ascomycota</taxon>
        <taxon>Pezizomycotina</taxon>
        <taxon>Pezizomycetes</taxon>
        <taxon>Pezizales</taxon>
        <taxon>Discinaceae</taxon>
        <taxon>Discina</taxon>
    </lineage>
</organism>